<keyword evidence="2" id="KW-0472">Membrane</keyword>
<dbReference type="RefSeq" id="WP_205119197.1">
    <property type="nucleotide sequence ID" value="NZ_JAFBCM010000001.1"/>
</dbReference>
<evidence type="ECO:0000313" key="4">
    <source>
        <dbReference type="Proteomes" id="UP001595699"/>
    </source>
</evidence>
<dbReference type="EMBL" id="JBHRZH010000036">
    <property type="protein sequence ID" value="MFC3765086.1"/>
    <property type="molecule type" value="Genomic_DNA"/>
</dbReference>
<dbReference type="NCBIfam" id="NF038065">
    <property type="entry name" value="Pr6Pr"/>
    <property type="match status" value="1"/>
</dbReference>
<evidence type="ECO:0000256" key="1">
    <source>
        <dbReference type="SAM" id="MobiDB-lite"/>
    </source>
</evidence>
<feature type="transmembrane region" description="Helical" evidence="2">
    <location>
        <begin position="141"/>
        <end position="162"/>
    </location>
</feature>
<feature type="transmembrane region" description="Helical" evidence="2">
    <location>
        <begin position="80"/>
        <end position="99"/>
    </location>
</feature>
<feature type="region of interest" description="Disordered" evidence="1">
    <location>
        <begin position="209"/>
        <end position="228"/>
    </location>
</feature>
<sequence>MNKDRLARAFFGLTAFAVLVGMVVQLYVSAGLTGTQFTSLGARIFNVFCYFTIQSNLLVGVTTLLLAIRLDRPSTWFRGFRLSGLIAITVTFLVFHLVLAGDAQFTGAAAVADTILHTIVPLLAVLGWLVFGPRGRVEWRVVLVALVFPLWWIALALIRGPIVDFYAYPFMDVRVLGYPRVFVNLLLVAVLFVGLAAVVKLVESVRSRGSRSSEQERPDTSARTPPGA</sequence>
<accession>A0ABV7YIB3</accession>
<feature type="compositionally biased region" description="Basic and acidic residues" evidence="1">
    <location>
        <begin position="209"/>
        <end position="220"/>
    </location>
</feature>
<feature type="transmembrane region" description="Helical" evidence="2">
    <location>
        <begin position="9"/>
        <end position="32"/>
    </location>
</feature>
<name>A0ABV7YIB3_9ACTN</name>
<organism evidence="3 4">
    <name type="scientific">Tenggerimyces flavus</name>
    <dbReference type="NCBI Taxonomy" id="1708749"/>
    <lineage>
        <taxon>Bacteria</taxon>
        <taxon>Bacillati</taxon>
        <taxon>Actinomycetota</taxon>
        <taxon>Actinomycetes</taxon>
        <taxon>Propionibacteriales</taxon>
        <taxon>Nocardioidaceae</taxon>
        <taxon>Tenggerimyces</taxon>
    </lineage>
</organism>
<proteinExistence type="predicted"/>
<dbReference type="InterPro" id="IPR049713">
    <property type="entry name" value="Pr6Pr-like"/>
</dbReference>
<keyword evidence="4" id="KW-1185">Reference proteome</keyword>
<keyword evidence="2" id="KW-0812">Transmembrane</keyword>
<feature type="transmembrane region" description="Helical" evidence="2">
    <location>
        <begin position="44"/>
        <end position="68"/>
    </location>
</feature>
<dbReference type="Proteomes" id="UP001595699">
    <property type="component" value="Unassembled WGS sequence"/>
</dbReference>
<reference evidence="4" key="1">
    <citation type="journal article" date="2019" name="Int. J. Syst. Evol. Microbiol.">
        <title>The Global Catalogue of Microorganisms (GCM) 10K type strain sequencing project: providing services to taxonomists for standard genome sequencing and annotation.</title>
        <authorList>
            <consortium name="The Broad Institute Genomics Platform"/>
            <consortium name="The Broad Institute Genome Sequencing Center for Infectious Disease"/>
            <person name="Wu L."/>
            <person name="Ma J."/>
        </authorList>
    </citation>
    <scope>NUCLEOTIDE SEQUENCE [LARGE SCALE GENOMIC DNA]</scope>
    <source>
        <strain evidence="4">CGMCC 4.7241</strain>
    </source>
</reference>
<feature type="transmembrane region" description="Helical" evidence="2">
    <location>
        <begin position="105"/>
        <end position="129"/>
    </location>
</feature>
<gene>
    <name evidence="3" type="ORF">ACFOUW_29915</name>
</gene>
<comment type="caution">
    <text evidence="3">The sequence shown here is derived from an EMBL/GenBank/DDBJ whole genome shotgun (WGS) entry which is preliminary data.</text>
</comment>
<evidence type="ECO:0000313" key="3">
    <source>
        <dbReference type="EMBL" id="MFC3765086.1"/>
    </source>
</evidence>
<keyword evidence="2" id="KW-1133">Transmembrane helix</keyword>
<protein>
    <submittedName>
        <fullName evidence="3">Pr6Pr family membrane protein</fullName>
    </submittedName>
</protein>
<evidence type="ECO:0000256" key="2">
    <source>
        <dbReference type="SAM" id="Phobius"/>
    </source>
</evidence>
<feature type="transmembrane region" description="Helical" evidence="2">
    <location>
        <begin position="182"/>
        <end position="202"/>
    </location>
</feature>